<dbReference type="EMBL" id="FLRC01000010">
    <property type="protein sequence ID" value="SBT24544.1"/>
    <property type="molecule type" value="Genomic_DNA"/>
</dbReference>
<evidence type="ECO:0000256" key="4">
    <source>
        <dbReference type="ARBA" id="ARBA00024746"/>
    </source>
</evidence>
<dbReference type="EMBL" id="LT907988">
    <property type="protein sequence ID" value="SOE49530.1"/>
    <property type="molecule type" value="Genomic_DNA"/>
</dbReference>
<accession>A0A1C3JZE1</accession>
<dbReference type="Gene3D" id="2.60.40.4070">
    <property type="match status" value="1"/>
</dbReference>
<dbReference type="Gene3D" id="2.30.30.910">
    <property type="match status" value="1"/>
</dbReference>
<dbReference type="Proteomes" id="UP000078558">
    <property type="component" value="Chromosome I"/>
</dbReference>
<gene>
    <name evidence="8" type="ORF">ODI_01664</name>
    <name evidence="9" type="ORF">ODI_R2138</name>
</gene>
<keyword evidence="8" id="KW-0969">Cilium</keyword>
<reference evidence="9 10" key="2">
    <citation type="submission" date="2017-08" db="EMBL/GenBank/DDBJ databases">
        <authorList>
            <person name="de Groot N.N."/>
        </authorList>
    </citation>
    <scope>NUCLEOTIDE SEQUENCE [LARGE SCALE GENOMIC DNA]</scope>
    <source>
        <strain evidence="9">Orrdi1</strain>
    </source>
</reference>
<evidence type="ECO:0000259" key="7">
    <source>
        <dbReference type="Pfam" id="PF13861"/>
    </source>
</evidence>
<keyword evidence="8" id="KW-0282">Flagellum</keyword>
<keyword evidence="10" id="KW-1185">Reference proteome</keyword>
<evidence type="ECO:0000313" key="10">
    <source>
        <dbReference type="Proteomes" id="UP000078558"/>
    </source>
</evidence>
<dbReference type="KEGG" id="odi:ODI_R2138"/>
<dbReference type="InterPro" id="IPR025965">
    <property type="entry name" value="FlgD/Vpr_Ig-like"/>
</dbReference>
<keyword evidence="8" id="KW-0966">Cell projection</keyword>
<dbReference type="AlphaFoldDB" id="A0A1C3JZE1"/>
<comment type="function">
    <text evidence="4 5">Required for flagellar hook formation. May act as a scaffolding protein.</text>
</comment>
<evidence type="ECO:0000313" key="9">
    <source>
        <dbReference type="EMBL" id="SOE49530.1"/>
    </source>
</evidence>
<dbReference type="InterPro" id="IPR025963">
    <property type="entry name" value="FLgD_Tudor"/>
</dbReference>
<name>A0A1C3JZE1_9BURK</name>
<dbReference type="InterPro" id="IPR005648">
    <property type="entry name" value="FlgD"/>
</dbReference>
<comment type="similarity">
    <text evidence="1 5">Belongs to the FlgD family.</text>
</comment>
<feature type="domain" description="FlgD/Vpr Ig-like" evidence="6">
    <location>
        <begin position="119"/>
        <end position="189"/>
    </location>
</feature>
<proteinExistence type="inferred from homology"/>
<evidence type="ECO:0000313" key="8">
    <source>
        <dbReference type="EMBL" id="SBT24544.1"/>
    </source>
</evidence>
<evidence type="ECO:0000256" key="2">
    <source>
        <dbReference type="ARBA" id="ARBA00016013"/>
    </source>
</evidence>
<dbReference type="Pfam" id="PF13860">
    <property type="entry name" value="FlgD_ig"/>
    <property type="match status" value="1"/>
</dbReference>
<dbReference type="OrthoDB" id="9785233at2"/>
<evidence type="ECO:0000256" key="5">
    <source>
        <dbReference type="RuleBase" id="RU362076"/>
    </source>
</evidence>
<dbReference type="Pfam" id="PF13861">
    <property type="entry name" value="FLgD_tudor"/>
    <property type="match status" value="1"/>
</dbReference>
<dbReference type="Pfam" id="PF03963">
    <property type="entry name" value="FlgD"/>
    <property type="match status" value="1"/>
</dbReference>
<protein>
    <recommendedName>
        <fullName evidence="2 5">Basal-body rod modification protein FlgD</fullName>
    </recommendedName>
</protein>
<keyword evidence="3 5" id="KW-1005">Bacterial flagellum biogenesis</keyword>
<evidence type="ECO:0000256" key="3">
    <source>
        <dbReference type="ARBA" id="ARBA00022795"/>
    </source>
</evidence>
<evidence type="ECO:0000256" key="1">
    <source>
        <dbReference type="ARBA" id="ARBA00010577"/>
    </source>
</evidence>
<evidence type="ECO:0000259" key="6">
    <source>
        <dbReference type="Pfam" id="PF13860"/>
    </source>
</evidence>
<feature type="domain" description="FlgD Tudor-like" evidence="7">
    <location>
        <begin position="88"/>
        <end position="230"/>
    </location>
</feature>
<dbReference type="RefSeq" id="WP_067750910.1">
    <property type="nucleotide sequence ID" value="NZ_LT907988.1"/>
</dbReference>
<organism evidence="8 10">
    <name type="scientific">Orrella dioscoreae</name>
    <dbReference type="NCBI Taxonomy" id="1851544"/>
    <lineage>
        <taxon>Bacteria</taxon>
        <taxon>Pseudomonadati</taxon>
        <taxon>Pseudomonadota</taxon>
        <taxon>Betaproteobacteria</taxon>
        <taxon>Burkholderiales</taxon>
        <taxon>Alcaligenaceae</taxon>
        <taxon>Orrella</taxon>
    </lineage>
</organism>
<reference evidence="8 10" key="1">
    <citation type="submission" date="2016-06" db="EMBL/GenBank/DDBJ databases">
        <authorList>
            <person name="Kjaerup R.B."/>
            <person name="Dalgaard T.S."/>
            <person name="Juul-Madsen H.R."/>
        </authorList>
    </citation>
    <scope>NUCLEOTIDE SEQUENCE [LARGE SCALE GENOMIC DNA]</scope>
    <source>
        <strain evidence="8">Orrdi1</strain>
    </source>
</reference>
<dbReference type="STRING" id="1851544.ODI_01664"/>
<dbReference type="GO" id="GO:0044781">
    <property type="term" value="P:bacterial-type flagellum organization"/>
    <property type="evidence" value="ECO:0007669"/>
    <property type="project" value="UniProtKB-UniRule"/>
</dbReference>
<sequence length="233" mass="24241">MATAVNTTTSTQNTSAAFQSANAASKSLIDETQDRFLTLLVTQMQNQDPLNPMDNAQITSQIAQLSTVNGITQLNNTLLALSGQVDVSQSIQAAGLIGKNVLFPGDKISLGTAADGTTREATPFGLDVISPAASVTVTVLDAGGKAVRTIEITDPQEVGIYQMSWDGKDDTGIALPDGKYTFKVAAKDADGEAVTVGALTYGNVGSVAYTAEGLRLDMGLNGKTSLLDIRKIL</sequence>